<reference evidence="2" key="1">
    <citation type="submission" date="2020-06" db="EMBL/GenBank/DDBJ databases">
        <authorList>
            <consortium name="Plant Systems Biology data submission"/>
        </authorList>
    </citation>
    <scope>NUCLEOTIDE SEQUENCE</scope>
    <source>
        <strain evidence="2">D6</strain>
    </source>
</reference>
<sequence length="277" mass="31100">MHGMSPMKRMQGRSPNNLAGPVDSGNPDCFGGNPQGNDNGDQGDPDGSDPCPGGGGGGGNPEPERRHFRAKADATAYPTLRSNKEFDTWYEAFIVIARAQGFYKVFDTEYVPMTAEYFAELLRMNRWIYAVLLNTVKTTNGKVIVKSHFHDADCFAILVELIQDAHASVASTLDHVEVLHWLSSVQYSPRQGSAVDFVIKFDETITHYNDGHQDPSDKLSDSMQKLFLQRAFTDVQVLNDTRSREHEMMCRHGPQERFTYEAYKETLKNAATHYDDP</sequence>
<evidence type="ECO:0000313" key="3">
    <source>
        <dbReference type="Proteomes" id="UP001153069"/>
    </source>
</evidence>
<dbReference type="Proteomes" id="UP001153069">
    <property type="component" value="Unassembled WGS sequence"/>
</dbReference>
<protein>
    <submittedName>
        <fullName evidence="2">Uncharacterized protein</fullName>
    </submittedName>
</protein>
<name>A0A9N8EC01_9STRA</name>
<dbReference type="EMBL" id="CAICTM010000922">
    <property type="protein sequence ID" value="CAB9518327.1"/>
    <property type="molecule type" value="Genomic_DNA"/>
</dbReference>
<gene>
    <name evidence="2" type="ORF">SEMRO_924_G220810.1</name>
</gene>
<proteinExistence type="predicted"/>
<dbReference type="AlphaFoldDB" id="A0A9N8EC01"/>
<evidence type="ECO:0000313" key="2">
    <source>
        <dbReference type="EMBL" id="CAB9518327.1"/>
    </source>
</evidence>
<feature type="region of interest" description="Disordered" evidence="1">
    <location>
        <begin position="1"/>
        <end position="65"/>
    </location>
</feature>
<evidence type="ECO:0000256" key="1">
    <source>
        <dbReference type="SAM" id="MobiDB-lite"/>
    </source>
</evidence>
<accession>A0A9N8EC01</accession>
<comment type="caution">
    <text evidence="2">The sequence shown here is derived from an EMBL/GenBank/DDBJ whole genome shotgun (WGS) entry which is preliminary data.</text>
</comment>
<feature type="compositionally biased region" description="Low complexity" evidence="1">
    <location>
        <begin position="31"/>
        <end position="40"/>
    </location>
</feature>
<organism evidence="2 3">
    <name type="scientific">Seminavis robusta</name>
    <dbReference type="NCBI Taxonomy" id="568900"/>
    <lineage>
        <taxon>Eukaryota</taxon>
        <taxon>Sar</taxon>
        <taxon>Stramenopiles</taxon>
        <taxon>Ochrophyta</taxon>
        <taxon>Bacillariophyta</taxon>
        <taxon>Bacillariophyceae</taxon>
        <taxon>Bacillariophycidae</taxon>
        <taxon>Naviculales</taxon>
        <taxon>Naviculaceae</taxon>
        <taxon>Seminavis</taxon>
    </lineage>
</organism>
<keyword evidence="3" id="KW-1185">Reference proteome</keyword>